<evidence type="ECO:0000256" key="2">
    <source>
        <dbReference type="SAM" id="Phobius"/>
    </source>
</evidence>
<dbReference type="GeneID" id="93425079"/>
<keyword evidence="1" id="KW-1188">Viral release from host cell</keyword>
<feature type="transmembrane region" description="Helical" evidence="2">
    <location>
        <begin position="426"/>
        <end position="444"/>
    </location>
</feature>
<sequence length="931" mass="97749">MANNSIDFEISIRDAGSGALRTVSVAAKKADEAIAQITQSASKAEGGLRNMAGASIVLEAGIKSIQTLQGVIGGAISQYNSFDTAMRRANTMALQSGEAYDKMRGQIVSMSREIPLVRDELANGLYEVVSNGVPEDNWIEFLDRSARAAVGGCADLGTTVGTTATIIKTYGLAWDQATSVQDKMQMTAKKGKTSIAELGQALPHVSGSASQLGVELDELMAVFASTTGVTGNTSEVSTQLAAVLNSLIKPSSEASKAAEAMGIRFDAASVKAAGGFANFLTQLDTSVQAYAAKSGQLSETIYGQLFGSAEALRLLGSLTGEQKDVFAANIQAMADSTGAIDEAFEIMSESNDSFAQKLNNAIASMTDWAGSAAKVAGPVLDLTANAGMAVMSIAQLAKGMRLAKVASAAWTAVQHPLNAAISANPIGLMVMAIAALVAAIVYAYNNCEEFRQSCDRMWATVKDVAEVIWALLVKAFNAVYPIIKDVAEVVWSLLVKAFEALYEIHTKIVGAVMDYLAPAFDKLSSAVKTAWEWVRRLSGVDEADQLEAAGNAAKGAAAAVTGYGEAVEEAADKAEEAGKKTVNGLNGGGPTNPPKYDGKSLIANARTYNELANNITYYESKLKNLAPSQEAEITRISRAVAGLKRQQEAIKALQAAAEMPEDPRSMADINKAISIKKAQLQLEPDPGAQVRINREIKALERQLKIIEIRLETKPLKADQIIPATPDHGAKIDLSKYGVTPPDLSKIKLPGADQILGDGHERKKQEIEGLVPVSRLAQQGLGGVSDMLQSVTRLTGESAGAWLQWGASVLDACSRALPAIMAVAAGNAANSAAQTPVVGWILAGAAIAGVLASFAAIPKFADGGIAYGPTLGLFGEYAGASNNPEVVAPLDKLRSLINPAGGVMAGRVEFVIDGRRLVGVLNNVNRYNERTR</sequence>
<evidence type="ECO:0000259" key="3">
    <source>
        <dbReference type="Pfam" id="PF10145"/>
    </source>
</evidence>
<keyword evidence="5" id="KW-1185">Reference proteome</keyword>
<dbReference type="InterPro" id="IPR010090">
    <property type="entry name" value="Phage_tape_meas"/>
</dbReference>
<dbReference type="NCBIfam" id="TIGR01760">
    <property type="entry name" value="tape_meas_TP901"/>
    <property type="match status" value="1"/>
</dbReference>
<gene>
    <name evidence="4" type="ORF">C5O25_10315</name>
</gene>
<dbReference type="EMBL" id="PUBV01000025">
    <property type="protein sequence ID" value="PWB06401.1"/>
    <property type="molecule type" value="Genomic_DNA"/>
</dbReference>
<reference evidence="5" key="1">
    <citation type="submission" date="2018-02" db="EMBL/GenBank/DDBJ databases">
        <authorList>
            <person name="Clavel T."/>
            <person name="Strowig T."/>
        </authorList>
    </citation>
    <scope>NUCLEOTIDE SEQUENCE [LARGE SCALE GENOMIC DNA]</scope>
    <source>
        <strain evidence="5">DSM 100764</strain>
    </source>
</reference>
<keyword evidence="2" id="KW-1133">Transmembrane helix</keyword>
<evidence type="ECO:0000256" key="1">
    <source>
        <dbReference type="ARBA" id="ARBA00022612"/>
    </source>
</evidence>
<dbReference type="PANTHER" id="PTHR37813">
    <property type="entry name" value="FELS-2 PROPHAGE PROTEIN"/>
    <property type="match status" value="1"/>
</dbReference>
<evidence type="ECO:0000313" key="5">
    <source>
        <dbReference type="Proteomes" id="UP000244925"/>
    </source>
</evidence>
<dbReference type="Proteomes" id="UP000244925">
    <property type="component" value="Unassembled WGS sequence"/>
</dbReference>
<dbReference type="AlphaFoldDB" id="A0A2V1IPZ5"/>
<feature type="transmembrane region" description="Helical" evidence="2">
    <location>
        <begin position="836"/>
        <end position="856"/>
    </location>
</feature>
<accession>A0A2V1IPZ5</accession>
<keyword evidence="2" id="KW-0812">Transmembrane</keyword>
<keyword evidence="2" id="KW-0472">Membrane</keyword>
<dbReference type="RefSeq" id="WP_107036662.1">
    <property type="nucleotide sequence ID" value="NZ_CAPCJN010000001.1"/>
</dbReference>
<dbReference type="PANTHER" id="PTHR37813:SF1">
    <property type="entry name" value="FELS-2 PROPHAGE PROTEIN"/>
    <property type="match status" value="1"/>
</dbReference>
<feature type="domain" description="Phage tail tape measure protein" evidence="3">
    <location>
        <begin position="106"/>
        <end position="292"/>
    </location>
</feature>
<dbReference type="Pfam" id="PF10145">
    <property type="entry name" value="PhageMin_Tail"/>
    <property type="match status" value="1"/>
</dbReference>
<proteinExistence type="predicted"/>
<comment type="caution">
    <text evidence="4">The sequence shown here is derived from an EMBL/GenBank/DDBJ whole genome shotgun (WGS) entry which is preliminary data.</text>
</comment>
<evidence type="ECO:0000313" key="4">
    <source>
        <dbReference type="EMBL" id="PWB06401.1"/>
    </source>
</evidence>
<protein>
    <submittedName>
        <fullName evidence="4">Phage tail tape measure protein</fullName>
    </submittedName>
</protein>
<organism evidence="4 5">
    <name type="scientific">Paramuribaculum intestinale</name>
    <dbReference type="NCBI Taxonomy" id="2094151"/>
    <lineage>
        <taxon>Bacteria</taxon>
        <taxon>Pseudomonadati</taxon>
        <taxon>Bacteroidota</taxon>
        <taxon>Bacteroidia</taxon>
        <taxon>Bacteroidales</taxon>
        <taxon>Muribaculaceae</taxon>
        <taxon>Paramuribaculum</taxon>
    </lineage>
</organism>
<name>A0A2V1IPZ5_9BACT</name>